<evidence type="ECO:0000259" key="1">
    <source>
        <dbReference type="Pfam" id="PF06527"/>
    </source>
</evidence>
<organism evidence="3 4">
    <name type="scientific">Pseudoalteromonas ruthenica</name>
    <dbReference type="NCBI Taxonomy" id="151081"/>
    <lineage>
        <taxon>Bacteria</taxon>
        <taxon>Pseudomonadati</taxon>
        <taxon>Pseudomonadota</taxon>
        <taxon>Gammaproteobacteria</taxon>
        <taxon>Alteromonadales</taxon>
        <taxon>Pseudoalteromonadaceae</taxon>
        <taxon>Pseudoalteromonas</taxon>
    </lineage>
</organism>
<dbReference type="RefSeq" id="WP_138547747.1">
    <property type="nucleotide sequence ID" value="NZ_PNCG01000005.1"/>
</dbReference>
<feature type="domain" description="Transposon Tn7 transposition protein TnsD C-terminal" evidence="2">
    <location>
        <begin position="199"/>
        <end position="460"/>
    </location>
</feature>
<protein>
    <submittedName>
        <fullName evidence="3">Uncharacterized protein</fullName>
    </submittedName>
</protein>
<comment type="caution">
    <text evidence="3">The sequence shown here is derived from an EMBL/GenBank/DDBJ whole genome shotgun (WGS) entry which is preliminary data.</text>
</comment>
<accession>A0A5S3Z5L3</accession>
<reference evidence="4" key="2">
    <citation type="submission" date="2019-06" db="EMBL/GenBank/DDBJ databases">
        <title>Co-occurence of chitin degradation, pigmentation and bioactivity in marine Pseudoalteromonas.</title>
        <authorList>
            <person name="Sonnenschein E.C."/>
            <person name="Bech P.K."/>
        </authorList>
    </citation>
    <scope>NUCLEOTIDE SEQUENCE [LARGE SCALE GENOMIC DNA]</scope>
    <source>
        <strain evidence="4">S2897</strain>
    </source>
</reference>
<gene>
    <name evidence="3" type="ORF">CWC05_06720</name>
</gene>
<reference evidence="3 4" key="1">
    <citation type="submission" date="2017-12" db="EMBL/GenBank/DDBJ databases">
        <authorList>
            <person name="Paulsen S."/>
            <person name="Gram L.K."/>
        </authorList>
    </citation>
    <scope>NUCLEOTIDE SEQUENCE [LARGE SCALE GENOMIC DNA]</scope>
    <source>
        <strain evidence="3 4">S2897</strain>
    </source>
</reference>
<evidence type="ECO:0000313" key="3">
    <source>
        <dbReference type="EMBL" id="TMP87544.1"/>
    </source>
</evidence>
<proteinExistence type="predicted"/>
<dbReference type="EMBL" id="PNCG01000005">
    <property type="protein sequence ID" value="TMP87544.1"/>
    <property type="molecule type" value="Genomic_DNA"/>
</dbReference>
<evidence type="ECO:0000313" key="4">
    <source>
        <dbReference type="Proteomes" id="UP000305874"/>
    </source>
</evidence>
<dbReference type="Pfam" id="PF15978">
    <property type="entry name" value="TnsD"/>
    <property type="match status" value="1"/>
</dbReference>
<dbReference type="AlphaFoldDB" id="A0A5S3Z5L3"/>
<name>A0A5S3Z5L3_9GAMM</name>
<sequence>MLGYHSSLEIDEIPYSWLVVYCQLSGLPSTRLLLERSQLAHCQLASQLPGYIPFISKTIGVPESKLINEHTTLPLFRCFLREKTYLSVFNNLAVGNGSNLHSRMSLIANRVSAGTVLRACPECIKDDLENVGRAWWHLQHQLPGCSVCLKHCEPLIEVEVRRRELIQPTQLATQHPLNLSEIDIQLSGLIDDAWHRNQPVIQYNDILNRYRQRLVEAGLAPHMGAIRQVRLRQTLRAYWSESTSSVVQQLLLDNCYPENLFRAQRAQFHPLKHLLLIGMLWNSWQEFVEYNINEPGLHESCDANFLNEDSSDADILRLLRDGRSLREASQHFKRSIIYVKKIAVQHNVQVDRRPKRIFGVDRELIIGMLKSGVNTRQIANKVDCSVGAIEQVLSQYPDIVECRQQIRFKAKCLEHQNCILSALSEHPDFHRGEIQRECRASYTWLFKHNQQWLYENVPPAIPRQFRYQGGKNNQKNEH</sequence>
<dbReference type="Proteomes" id="UP000305874">
    <property type="component" value="Unassembled WGS sequence"/>
</dbReference>
<dbReference type="InterPro" id="IPR032750">
    <property type="entry name" value="TnsD_C"/>
</dbReference>
<evidence type="ECO:0000259" key="2">
    <source>
        <dbReference type="Pfam" id="PF15978"/>
    </source>
</evidence>
<dbReference type="InterPro" id="IPR009492">
    <property type="entry name" value="TniQ"/>
</dbReference>
<feature type="domain" description="TniQ" evidence="1">
    <location>
        <begin position="9"/>
        <end position="152"/>
    </location>
</feature>
<dbReference type="Pfam" id="PF06527">
    <property type="entry name" value="TniQ"/>
    <property type="match status" value="1"/>
</dbReference>